<dbReference type="SUPFAM" id="SSF51206">
    <property type="entry name" value="cAMP-binding domain-like"/>
    <property type="match status" value="1"/>
</dbReference>
<gene>
    <name evidence="5" type="ORF">GR702_17415</name>
</gene>
<accession>A0A7X4K8Z8</accession>
<dbReference type="Proteomes" id="UP000465810">
    <property type="component" value="Unassembled WGS sequence"/>
</dbReference>
<feature type="domain" description="Cyclic nucleotide-binding" evidence="4">
    <location>
        <begin position="31"/>
        <end position="134"/>
    </location>
</feature>
<evidence type="ECO:0000313" key="5">
    <source>
        <dbReference type="EMBL" id="MYL99547.1"/>
    </source>
</evidence>
<dbReference type="PANTHER" id="PTHR48105">
    <property type="entry name" value="THIOREDOXIN REDUCTASE 1-RELATED-RELATED"/>
    <property type="match status" value="1"/>
</dbReference>
<dbReference type="InterPro" id="IPR018490">
    <property type="entry name" value="cNMP-bd_dom_sf"/>
</dbReference>
<dbReference type="AlphaFoldDB" id="A0A7X4K8Z8"/>
<dbReference type="PRINTS" id="PR00368">
    <property type="entry name" value="FADPNR"/>
</dbReference>
<dbReference type="InterPro" id="IPR023753">
    <property type="entry name" value="FAD/NAD-binding_dom"/>
</dbReference>
<name>A0A7X4K8Z8_9SPHN</name>
<keyword evidence="6" id="KW-1185">Reference proteome</keyword>
<dbReference type="RefSeq" id="WP_160986994.1">
    <property type="nucleotide sequence ID" value="NZ_WVTD01000017.1"/>
</dbReference>
<comment type="caution">
    <text evidence="5">The sequence shown here is derived from an EMBL/GenBank/DDBJ whole genome shotgun (WGS) entry which is preliminary data.</text>
</comment>
<keyword evidence="2" id="KW-0285">Flavoprotein</keyword>
<reference evidence="5 6" key="1">
    <citation type="submission" date="2019-12" db="EMBL/GenBank/DDBJ databases">
        <authorList>
            <person name="Feng G."/>
            <person name="Zhu H."/>
        </authorList>
    </citation>
    <scope>NUCLEOTIDE SEQUENCE [LARGE SCALE GENOMIC DNA]</scope>
    <source>
        <strain evidence="5 6">FGD1</strain>
    </source>
</reference>
<dbReference type="Gene3D" id="2.60.120.10">
    <property type="entry name" value="Jelly Rolls"/>
    <property type="match status" value="1"/>
</dbReference>
<evidence type="ECO:0000256" key="3">
    <source>
        <dbReference type="ARBA" id="ARBA00023002"/>
    </source>
</evidence>
<dbReference type="InterPro" id="IPR000595">
    <property type="entry name" value="cNMP-bd_dom"/>
</dbReference>
<evidence type="ECO:0000313" key="6">
    <source>
        <dbReference type="Proteomes" id="UP000465810"/>
    </source>
</evidence>
<dbReference type="GO" id="GO:0016491">
    <property type="term" value="F:oxidoreductase activity"/>
    <property type="evidence" value="ECO:0007669"/>
    <property type="project" value="UniProtKB-KW"/>
</dbReference>
<dbReference type="Pfam" id="PF00027">
    <property type="entry name" value="cNMP_binding"/>
    <property type="match status" value="1"/>
</dbReference>
<dbReference type="PRINTS" id="PR00469">
    <property type="entry name" value="PNDRDTASEII"/>
</dbReference>
<evidence type="ECO:0000256" key="2">
    <source>
        <dbReference type="ARBA" id="ARBA00022630"/>
    </source>
</evidence>
<proteinExistence type="predicted"/>
<dbReference type="EMBL" id="WVTD01000017">
    <property type="protein sequence ID" value="MYL99547.1"/>
    <property type="molecule type" value="Genomic_DNA"/>
</dbReference>
<dbReference type="CDD" id="cd00038">
    <property type="entry name" value="CAP_ED"/>
    <property type="match status" value="1"/>
</dbReference>
<dbReference type="InterPro" id="IPR050097">
    <property type="entry name" value="Ferredoxin-NADP_redctase_2"/>
</dbReference>
<dbReference type="PROSITE" id="PS50042">
    <property type="entry name" value="CNMP_BINDING_3"/>
    <property type="match status" value="1"/>
</dbReference>
<protein>
    <recommendedName>
        <fullName evidence="1">Thioredoxin reductase</fullName>
    </recommendedName>
</protein>
<dbReference type="InterPro" id="IPR014710">
    <property type="entry name" value="RmlC-like_jellyroll"/>
</dbReference>
<dbReference type="SUPFAM" id="SSF51905">
    <property type="entry name" value="FAD/NAD(P)-binding domain"/>
    <property type="match status" value="1"/>
</dbReference>
<evidence type="ECO:0000256" key="1">
    <source>
        <dbReference type="ARBA" id="ARBA00018719"/>
    </source>
</evidence>
<sequence>MSSIAEREHQMFPVLGPGEIAEARRFASGPERRFAAGESVYAIGDVDSPTWLVVEGSIEVRRRDGLNREARITSHGPGQFTGEINQLAGRPSIAGGSAGPEGCTALPIDAAHLRALMIGAAELGERVMRALILRRVGLIEEGGAGTVLIGVPGSPEILRLGEFLRRSGYPYLVLDVSEDGEGRELVQRLGVAPGEYPLVVCPAGPILRGPDENELAACLGMAAQIDPETVQDVAIVGAGPAGLAAAVYAASEGLSVVVLDCRSMGGQAGASARIENYLGFPTGISGQALAGRAFNQALKFGAQMAIPCEVEALEEEAAKDEAPGSGKEHGSVLRLRLAGGGAVRARAVVVASGARYRRPGVEGLERFEGAGVSYWVSPIEARLCAGEEVALVGGGNSAGQAVVFLAPQVKRLHMIVRRDLSETMSRYLIERIAALPNVEVHVGAEIAGLEGDEHGLSGATIRDNASGALRRCDLRHLFLFIGADPNSEWLPERIQRDNRGFVMTGSHAGTGCDLLETGIAGVFAIGDVRAGSTKRVAAAVGEGAAVVAQIHARFAAKGKDAP</sequence>
<keyword evidence="3" id="KW-0560">Oxidoreductase</keyword>
<dbReference type="InterPro" id="IPR036188">
    <property type="entry name" value="FAD/NAD-bd_sf"/>
</dbReference>
<dbReference type="Pfam" id="PF07992">
    <property type="entry name" value="Pyr_redox_2"/>
    <property type="match status" value="1"/>
</dbReference>
<organism evidence="5 6">
    <name type="scientific">Novosphingobium silvae</name>
    <dbReference type="NCBI Taxonomy" id="2692619"/>
    <lineage>
        <taxon>Bacteria</taxon>
        <taxon>Pseudomonadati</taxon>
        <taxon>Pseudomonadota</taxon>
        <taxon>Alphaproteobacteria</taxon>
        <taxon>Sphingomonadales</taxon>
        <taxon>Sphingomonadaceae</taxon>
        <taxon>Novosphingobium</taxon>
    </lineage>
</organism>
<dbReference type="Gene3D" id="3.50.50.60">
    <property type="entry name" value="FAD/NAD(P)-binding domain"/>
    <property type="match status" value="2"/>
</dbReference>
<evidence type="ECO:0000259" key="4">
    <source>
        <dbReference type="PROSITE" id="PS50042"/>
    </source>
</evidence>